<protein>
    <submittedName>
        <fullName evidence="1">Uncharacterized protein</fullName>
    </submittedName>
</protein>
<dbReference type="Proteomes" id="UP000006001">
    <property type="component" value="Unassembled WGS sequence"/>
</dbReference>
<dbReference type="EMBL" id="ACUX02000016">
    <property type="protein sequence ID" value="EEZ60883.1"/>
    <property type="molecule type" value="Genomic_DNA"/>
</dbReference>
<evidence type="ECO:0000313" key="2">
    <source>
        <dbReference type="Proteomes" id="UP000006001"/>
    </source>
</evidence>
<evidence type="ECO:0000313" key="1">
    <source>
        <dbReference type="EMBL" id="EEZ60883.1"/>
    </source>
</evidence>
<accession>D0WIL6</accession>
<comment type="caution">
    <text evidence="1">The sequence shown here is derived from an EMBL/GenBank/DDBJ whole genome shotgun (WGS) entry which is preliminary data.</text>
</comment>
<dbReference type="STRING" id="649764.HMPREF0762_01691"/>
<sequence length="72" mass="8230">MRTACHLRRILRTRIFADDRANPAFRLQIDRGRSLYTSIRPHHALECICYASSNNAHAGERTERNACAACET</sequence>
<proteinExistence type="predicted"/>
<dbReference type="AlphaFoldDB" id="D0WIL6"/>
<organism evidence="1 2">
    <name type="scientific">Slackia exigua (strain ATCC 700122 / DSM 15923 / CIP 105133 / JCM 11022 / KCTC 5966 / S-7)</name>
    <dbReference type="NCBI Taxonomy" id="649764"/>
    <lineage>
        <taxon>Bacteria</taxon>
        <taxon>Bacillati</taxon>
        <taxon>Actinomycetota</taxon>
        <taxon>Coriobacteriia</taxon>
        <taxon>Eggerthellales</taxon>
        <taxon>Eggerthellaceae</taxon>
        <taxon>Slackia</taxon>
    </lineage>
</organism>
<name>D0WIL6_SLAES</name>
<gene>
    <name evidence="1" type="ORF">HMPREF0762_01691</name>
</gene>
<reference evidence="1" key="1">
    <citation type="submission" date="2009-10" db="EMBL/GenBank/DDBJ databases">
        <authorList>
            <person name="Weinstock G."/>
            <person name="Sodergren E."/>
            <person name="Clifton S."/>
            <person name="Fulton L."/>
            <person name="Fulton B."/>
            <person name="Courtney L."/>
            <person name="Fronick C."/>
            <person name="Harrison M."/>
            <person name="Strong C."/>
            <person name="Farmer C."/>
            <person name="Delahaunty K."/>
            <person name="Markovic C."/>
            <person name="Hall O."/>
            <person name="Minx P."/>
            <person name="Tomlinson C."/>
            <person name="Mitreva M."/>
            <person name="Nelson J."/>
            <person name="Hou S."/>
            <person name="Wollam A."/>
            <person name="Pepin K.H."/>
            <person name="Johnson M."/>
            <person name="Bhonagiri V."/>
            <person name="Nash W.E."/>
            <person name="Warren W."/>
            <person name="Chinwalla A."/>
            <person name="Mardis E.R."/>
            <person name="Wilson R.K."/>
        </authorList>
    </citation>
    <scope>NUCLEOTIDE SEQUENCE [LARGE SCALE GENOMIC DNA]</scope>
    <source>
        <strain evidence="1">ATCC 700122</strain>
    </source>
</reference>
<keyword evidence="2" id="KW-1185">Reference proteome</keyword>
<dbReference type="HOGENOM" id="CLU_2720196_0_0_11"/>